<evidence type="ECO:0000313" key="4">
    <source>
        <dbReference type="EMBL" id="WOW93132.1"/>
    </source>
</evidence>
<dbReference type="EMBL" id="AP024222">
    <property type="protein sequence ID" value="BCO06131.1"/>
    <property type="molecule type" value="Genomic_DNA"/>
</dbReference>
<proteinExistence type="predicted"/>
<dbReference type="EMBL" id="CP015899">
    <property type="protein sequence ID" value="ARE29317.2"/>
    <property type="molecule type" value="Genomic_DNA"/>
</dbReference>
<accession>A0A2Z5Z2R5</accession>
<evidence type="ECO:0000313" key="6">
    <source>
        <dbReference type="Proteomes" id="UP000192161"/>
    </source>
</evidence>
<evidence type="ECO:0000313" key="2">
    <source>
        <dbReference type="EMBL" id="ARE29317.2"/>
    </source>
</evidence>
<evidence type="ECO:0000313" key="5">
    <source>
        <dbReference type="Proteomes" id="UP000192016"/>
    </source>
</evidence>
<reference evidence="5 6" key="1">
    <citation type="journal article" date="2017" name="BMC Genomics">
        <title>Comparative and functional genomics of the Lactococcus lactis taxon; insights into evolution and niche adaptation.</title>
        <authorList>
            <person name="Kelleher P."/>
            <person name="Bottacini F."/>
            <person name="Mahony J."/>
            <person name="Kilcawley K.N."/>
            <person name="van Sinderen D."/>
        </authorList>
    </citation>
    <scope>NUCLEOTIDE SEQUENCE [LARGE SCALE GENOMIC DNA]</scope>
    <source>
        <strain evidence="2">JM1</strain>
        <strain evidence="1 6">JM3</strain>
        <strain evidence="4 5">UC109</strain>
    </source>
</reference>
<evidence type="ECO:0000313" key="1">
    <source>
        <dbReference type="EMBL" id="ARE22609.2"/>
    </source>
</evidence>
<sequence length="241" mass="28362">MCSLENKLVYCLSGQAFFDKIVKKERSLGRVVGLHIEVKEICEIDVFYKLLYISFSKNMKNRPEPRKKTMLETHYYFTPILDHLEEFDHNDWHLYPIVTLPAAKQLRDEEDLPKTISSLNACYDRLQKVSLDYLTVNLYGRKQGRLFLLLLQDFLEETTILDYTAQIRQQILQEIGVSTLNFLEYRSFAKKHLALILKDFRKNNFQTSPASLILTDKECLRVENCSHALLQQYLEQIEKTA</sequence>
<protein>
    <submittedName>
        <fullName evidence="2">Dithiol-disulfide isomerase</fullName>
    </submittedName>
</protein>
<dbReference type="EMBL" id="CP015901">
    <property type="protein sequence ID" value="ARE22609.2"/>
    <property type="molecule type" value="Genomic_DNA"/>
</dbReference>
<dbReference type="AlphaFoldDB" id="A0A1V0NSL7"/>
<organism evidence="2">
    <name type="scientific">Lactococcus lactis subsp. cremoris</name>
    <name type="common">Streptococcus cremoris</name>
    <dbReference type="NCBI Taxonomy" id="1359"/>
    <lineage>
        <taxon>Bacteria</taxon>
        <taxon>Bacillati</taxon>
        <taxon>Bacillota</taxon>
        <taxon>Bacilli</taxon>
        <taxon>Lactobacillales</taxon>
        <taxon>Streptococcaceae</taxon>
        <taxon>Lactococcus</taxon>
    </lineage>
</organism>
<dbReference type="Proteomes" id="UP000595253">
    <property type="component" value="Chromosome"/>
</dbReference>
<reference evidence="3 7" key="2">
    <citation type="submission" date="2020-12" db="EMBL/GenBank/DDBJ databases">
        <title>Complete genome sequence of lactococcus lactis subsp. cremoris strain EPSC and strain G3-2.</title>
        <authorList>
            <person name="Kita K."/>
            <person name="Ishikawa S."/>
        </authorList>
    </citation>
    <scope>NUCLEOTIDE SEQUENCE [LARGE SCALE GENOMIC DNA]</scope>
    <source>
        <strain evidence="3 7">EPSC</strain>
    </source>
</reference>
<dbReference type="GO" id="GO:0016853">
    <property type="term" value="F:isomerase activity"/>
    <property type="evidence" value="ECO:0007669"/>
    <property type="project" value="UniProtKB-KW"/>
</dbReference>
<name>A0A1V0NSL7_LACLC</name>
<accession>A0A1V0NSL7</accession>
<dbReference type="Proteomes" id="UP000192016">
    <property type="component" value="Chromosome"/>
</dbReference>
<dbReference type="Proteomes" id="UP000191806">
    <property type="component" value="Chromosome"/>
</dbReference>
<dbReference type="RefSeq" id="WP_011675418.1">
    <property type="nucleotide sequence ID" value="NZ_AP018499.1"/>
</dbReference>
<keyword evidence="2" id="KW-0413">Isomerase</keyword>
<dbReference type="EMBL" id="CP015907">
    <property type="protein sequence ID" value="WOW93132.1"/>
    <property type="molecule type" value="Genomic_DNA"/>
</dbReference>
<evidence type="ECO:0000313" key="3">
    <source>
        <dbReference type="EMBL" id="BCO06131.1"/>
    </source>
</evidence>
<evidence type="ECO:0000313" key="7">
    <source>
        <dbReference type="Proteomes" id="UP000595253"/>
    </source>
</evidence>
<reference evidence="2" key="3">
    <citation type="submission" date="2023-03" db="EMBL/GenBank/DDBJ databases">
        <authorList>
            <person name="McDonnell B."/>
        </authorList>
    </citation>
    <scope>NUCLEOTIDE SEQUENCE</scope>
    <source>
        <strain evidence="2">JM1</strain>
        <strain evidence="1">JM3</strain>
        <strain evidence="4">UC109</strain>
    </source>
</reference>
<gene>
    <name evidence="3" type="ORF">LLC_13710</name>
    <name evidence="2" type="ORF">LLJM1_1975</name>
    <name evidence="1" type="ORF">LLJM3_0390</name>
    <name evidence="4" type="ORF">LLUC109_0372</name>
</gene>
<dbReference type="Proteomes" id="UP000192161">
    <property type="component" value="Chromosome"/>
</dbReference>